<dbReference type="GO" id="GO:0004252">
    <property type="term" value="F:serine-type endopeptidase activity"/>
    <property type="evidence" value="ECO:0007669"/>
    <property type="project" value="InterPro"/>
</dbReference>
<keyword evidence="6" id="KW-1015">Disulfide bond</keyword>
<comment type="caution">
    <text evidence="12">The sequence shown here is derived from an EMBL/GenBank/DDBJ whole genome shotgun (WGS) entry which is preliminary data.</text>
</comment>
<keyword evidence="5" id="KW-0720">Serine protease</keyword>
<feature type="domain" description="Peptidase S1" evidence="11">
    <location>
        <begin position="27"/>
        <end position="235"/>
    </location>
</feature>
<evidence type="ECO:0000256" key="5">
    <source>
        <dbReference type="ARBA" id="ARBA00022825"/>
    </source>
</evidence>
<proteinExistence type="predicted"/>
<name>A0A922CTV0_MANSE</name>
<dbReference type="SMART" id="SM00020">
    <property type="entry name" value="Tryp_SPc"/>
    <property type="match status" value="1"/>
</dbReference>
<keyword evidence="9" id="KW-1205">Fibrinolytic toxin</keyword>
<evidence type="ECO:0000256" key="6">
    <source>
        <dbReference type="ARBA" id="ARBA00023157"/>
    </source>
</evidence>
<evidence type="ECO:0000256" key="10">
    <source>
        <dbReference type="SAM" id="SignalP"/>
    </source>
</evidence>
<evidence type="ECO:0000256" key="1">
    <source>
        <dbReference type="ARBA" id="ARBA00004239"/>
    </source>
</evidence>
<dbReference type="PROSITE" id="PS00134">
    <property type="entry name" value="TRYPSIN_HIS"/>
    <property type="match status" value="1"/>
</dbReference>
<evidence type="ECO:0000256" key="9">
    <source>
        <dbReference type="ARBA" id="ARBA00084094"/>
    </source>
</evidence>
<feature type="non-terminal residue" evidence="12">
    <location>
        <position position="235"/>
    </location>
</feature>
<organism evidence="12 13">
    <name type="scientific">Manduca sexta</name>
    <name type="common">Tobacco hawkmoth</name>
    <name type="synonym">Tobacco hornworm</name>
    <dbReference type="NCBI Taxonomy" id="7130"/>
    <lineage>
        <taxon>Eukaryota</taxon>
        <taxon>Metazoa</taxon>
        <taxon>Ecdysozoa</taxon>
        <taxon>Arthropoda</taxon>
        <taxon>Hexapoda</taxon>
        <taxon>Insecta</taxon>
        <taxon>Pterygota</taxon>
        <taxon>Neoptera</taxon>
        <taxon>Endopterygota</taxon>
        <taxon>Lepidoptera</taxon>
        <taxon>Glossata</taxon>
        <taxon>Ditrysia</taxon>
        <taxon>Bombycoidea</taxon>
        <taxon>Sphingidae</taxon>
        <taxon>Sphinginae</taxon>
        <taxon>Sphingini</taxon>
        <taxon>Manduca</taxon>
    </lineage>
</organism>
<keyword evidence="13" id="KW-1185">Reference proteome</keyword>
<evidence type="ECO:0000256" key="3">
    <source>
        <dbReference type="ARBA" id="ARBA00022670"/>
    </source>
</evidence>
<keyword evidence="3" id="KW-0645">Protease</keyword>
<dbReference type="GO" id="GO:0006508">
    <property type="term" value="P:proteolysis"/>
    <property type="evidence" value="ECO:0007669"/>
    <property type="project" value="UniProtKB-KW"/>
</dbReference>
<dbReference type="EMBL" id="JH668574">
    <property type="protein sequence ID" value="KAG6458167.1"/>
    <property type="molecule type" value="Genomic_DNA"/>
</dbReference>
<evidence type="ECO:0000256" key="7">
    <source>
        <dbReference type="ARBA" id="ARBA00023240"/>
    </source>
</evidence>
<keyword evidence="4" id="KW-0378">Hydrolase</keyword>
<keyword evidence="10" id="KW-0732">Signal</keyword>
<dbReference type="GO" id="GO:0090729">
    <property type="term" value="F:toxin activity"/>
    <property type="evidence" value="ECO:0007669"/>
    <property type="project" value="UniProtKB-KW"/>
</dbReference>
<gene>
    <name evidence="12" type="ORF">O3G_MSEX010706</name>
</gene>
<dbReference type="CDD" id="cd00190">
    <property type="entry name" value="Tryp_SPc"/>
    <property type="match status" value="1"/>
</dbReference>
<evidence type="ECO:0000256" key="8">
    <source>
        <dbReference type="ARBA" id="ARBA00055534"/>
    </source>
</evidence>
<dbReference type="PROSITE" id="PS50240">
    <property type="entry name" value="TRYPSIN_DOM"/>
    <property type="match status" value="1"/>
</dbReference>
<dbReference type="GO" id="GO:0005576">
    <property type="term" value="C:extracellular region"/>
    <property type="evidence" value="ECO:0007669"/>
    <property type="project" value="UniProtKB-SubCell"/>
</dbReference>
<reference evidence="12" key="2">
    <citation type="submission" date="2020-12" db="EMBL/GenBank/DDBJ databases">
        <authorList>
            <person name="Kanost M."/>
        </authorList>
    </citation>
    <scope>NUCLEOTIDE SEQUENCE</scope>
</reference>
<dbReference type="Pfam" id="PF00089">
    <property type="entry name" value="Trypsin"/>
    <property type="match status" value="1"/>
</dbReference>
<dbReference type="AlphaFoldDB" id="A0A922CTV0"/>
<keyword evidence="7" id="KW-1199">Hemostasis impairing toxin</keyword>
<comment type="subcellular location">
    <subcellularLocation>
        <location evidence="1">Secreted</location>
        <location evidence="1">Extracellular space</location>
    </subcellularLocation>
</comment>
<accession>A0A922CTV0</accession>
<dbReference type="InterPro" id="IPR050430">
    <property type="entry name" value="Peptidase_S1"/>
</dbReference>
<protein>
    <recommendedName>
        <fullName evidence="11">Peptidase S1 domain-containing protein</fullName>
    </recommendedName>
</protein>
<dbReference type="InterPro" id="IPR001254">
    <property type="entry name" value="Trypsin_dom"/>
</dbReference>
<reference evidence="12" key="1">
    <citation type="journal article" date="2016" name="Insect Biochem. Mol. Biol.">
        <title>Multifaceted biological insights from a draft genome sequence of the tobacco hornworm moth, Manduca sexta.</title>
        <authorList>
            <person name="Kanost M.R."/>
            <person name="Arrese E.L."/>
            <person name="Cao X."/>
            <person name="Chen Y.R."/>
            <person name="Chellapilla S."/>
            <person name="Goldsmith M.R."/>
            <person name="Grosse-Wilde E."/>
            <person name="Heckel D.G."/>
            <person name="Herndon N."/>
            <person name="Jiang H."/>
            <person name="Papanicolaou A."/>
            <person name="Qu J."/>
            <person name="Soulages J.L."/>
            <person name="Vogel H."/>
            <person name="Walters J."/>
            <person name="Waterhouse R.M."/>
            <person name="Ahn S.J."/>
            <person name="Almeida F.C."/>
            <person name="An C."/>
            <person name="Aqrawi P."/>
            <person name="Bretschneider A."/>
            <person name="Bryant W.B."/>
            <person name="Bucks S."/>
            <person name="Chao H."/>
            <person name="Chevignon G."/>
            <person name="Christen J.M."/>
            <person name="Clarke D.F."/>
            <person name="Dittmer N.T."/>
            <person name="Ferguson L.C.F."/>
            <person name="Garavelou S."/>
            <person name="Gordon K.H.J."/>
            <person name="Gunaratna R.T."/>
            <person name="Han Y."/>
            <person name="Hauser F."/>
            <person name="He Y."/>
            <person name="Heidel-Fischer H."/>
            <person name="Hirsh A."/>
            <person name="Hu Y."/>
            <person name="Jiang H."/>
            <person name="Kalra D."/>
            <person name="Klinner C."/>
            <person name="Konig C."/>
            <person name="Kovar C."/>
            <person name="Kroll A.R."/>
            <person name="Kuwar S.S."/>
            <person name="Lee S.L."/>
            <person name="Lehman R."/>
            <person name="Li K."/>
            <person name="Li Z."/>
            <person name="Liang H."/>
            <person name="Lovelace S."/>
            <person name="Lu Z."/>
            <person name="Mansfield J.H."/>
            <person name="McCulloch K.J."/>
            <person name="Mathew T."/>
            <person name="Morton B."/>
            <person name="Muzny D.M."/>
            <person name="Neunemann D."/>
            <person name="Ongeri F."/>
            <person name="Pauchet Y."/>
            <person name="Pu L.L."/>
            <person name="Pyrousis I."/>
            <person name="Rao X.J."/>
            <person name="Redding A."/>
            <person name="Roesel C."/>
            <person name="Sanchez-Gracia A."/>
            <person name="Schaack S."/>
            <person name="Shukla A."/>
            <person name="Tetreau G."/>
            <person name="Wang Y."/>
            <person name="Xiong G.H."/>
            <person name="Traut W."/>
            <person name="Walsh T.K."/>
            <person name="Worley K.C."/>
            <person name="Wu D."/>
            <person name="Wu W."/>
            <person name="Wu Y.Q."/>
            <person name="Zhang X."/>
            <person name="Zou Z."/>
            <person name="Zucker H."/>
            <person name="Briscoe A.D."/>
            <person name="Burmester T."/>
            <person name="Clem R.J."/>
            <person name="Feyereisen R."/>
            <person name="Grimmelikhuijzen C.J.P."/>
            <person name="Hamodrakas S.J."/>
            <person name="Hansson B.S."/>
            <person name="Huguet E."/>
            <person name="Jermiin L.S."/>
            <person name="Lan Q."/>
            <person name="Lehman H.K."/>
            <person name="Lorenzen M."/>
            <person name="Merzendorfer H."/>
            <person name="Michalopoulos I."/>
            <person name="Morton D.B."/>
            <person name="Muthukrishnan S."/>
            <person name="Oakeshott J.G."/>
            <person name="Palmer W."/>
            <person name="Park Y."/>
            <person name="Passarelli A.L."/>
            <person name="Rozas J."/>
            <person name="Schwartz L.M."/>
            <person name="Smith W."/>
            <person name="Southgate A."/>
            <person name="Vilcinskas A."/>
            <person name="Vogt R."/>
            <person name="Wang P."/>
            <person name="Werren J."/>
            <person name="Yu X.Q."/>
            <person name="Zhou J.J."/>
            <person name="Brown S.J."/>
            <person name="Scherer S.E."/>
            <person name="Richards S."/>
            <person name="Blissard G.W."/>
        </authorList>
    </citation>
    <scope>NUCLEOTIDE SEQUENCE</scope>
</reference>
<evidence type="ECO:0000313" key="13">
    <source>
        <dbReference type="Proteomes" id="UP000791440"/>
    </source>
</evidence>
<dbReference type="PANTHER" id="PTHR24276:SF91">
    <property type="entry name" value="AT26814P-RELATED"/>
    <property type="match status" value="1"/>
</dbReference>
<comment type="function">
    <text evidence="8">Fibrinolytic activity; shows preferential cleavage of Arg-Gly bonds in all three fibrinogen chains. Contact with the caterpillars causes severe bleeding, due the anticoagulant effect of the protein.</text>
</comment>
<dbReference type="FunFam" id="2.40.10.10:FF:000068">
    <property type="entry name" value="transmembrane protease serine 2"/>
    <property type="match status" value="1"/>
</dbReference>
<keyword evidence="2" id="KW-0800">Toxin</keyword>
<evidence type="ECO:0000256" key="2">
    <source>
        <dbReference type="ARBA" id="ARBA00022656"/>
    </source>
</evidence>
<dbReference type="InterPro" id="IPR018114">
    <property type="entry name" value="TRYPSIN_HIS"/>
</dbReference>
<sequence length="235" mass="25892">MRTLIALLALGSVAVAAVPAASNNARIIGGTVTTINQYPVMASLLLTRDFVHWRHNCGGSILNQRSILSASHCLYRRQPNVYRARLGSSFASSGGVIFNFAQFIMHPNYNSRNQDNDIAVMRTASRISYNNVIQRAYIAGPNYPLLDNERVWAAGWGVTSVDSLQHSEQLRHVQVYTINQEICRQRYAGRSRPITDNMLCSGVLDVGGRDQCQMDSGGPLFHNGVIVGVCSFGFE</sequence>
<dbReference type="Proteomes" id="UP000791440">
    <property type="component" value="Unassembled WGS sequence"/>
</dbReference>
<feature type="chain" id="PRO_5037301671" description="Peptidase S1 domain-containing protein" evidence="10">
    <location>
        <begin position="17"/>
        <end position="235"/>
    </location>
</feature>
<feature type="signal peptide" evidence="10">
    <location>
        <begin position="1"/>
        <end position="16"/>
    </location>
</feature>
<evidence type="ECO:0000256" key="4">
    <source>
        <dbReference type="ARBA" id="ARBA00022801"/>
    </source>
</evidence>
<evidence type="ECO:0000313" key="12">
    <source>
        <dbReference type="EMBL" id="KAG6458167.1"/>
    </source>
</evidence>
<dbReference type="PANTHER" id="PTHR24276">
    <property type="entry name" value="POLYSERASE-RELATED"/>
    <property type="match status" value="1"/>
</dbReference>
<evidence type="ECO:0000259" key="11">
    <source>
        <dbReference type="PROSITE" id="PS50240"/>
    </source>
</evidence>